<organism evidence="2 3">
    <name type="scientific">Mizuhopecten yessoensis</name>
    <name type="common">Japanese scallop</name>
    <name type="synonym">Patinopecten yessoensis</name>
    <dbReference type="NCBI Taxonomy" id="6573"/>
    <lineage>
        <taxon>Eukaryota</taxon>
        <taxon>Metazoa</taxon>
        <taxon>Spiralia</taxon>
        <taxon>Lophotrochozoa</taxon>
        <taxon>Mollusca</taxon>
        <taxon>Bivalvia</taxon>
        <taxon>Autobranchia</taxon>
        <taxon>Pteriomorphia</taxon>
        <taxon>Pectinida</taxon>
        <taxon>Pectinoidea</taxon>
        <taxon>Pectinidae</taxon>
        <taxon>Mizuhopecten</taxon>
    </lineage>
</organism>
<proteinExistence type="predicted"/>
<dbReference type="GO" id="GO:0005764">
    <property type="term" value="C:lysosome"/>
    <property type="evidence" value="ECO:0007669"/>
    <property type="project" value="TreeGrafter"/>
</dbReference>
<name>A0A210Q1L5_MIZYE</name>
<feature type="signal peptide" evidence="1">
    <location>
        <begin position="1"/>
        <end position="19"/>
    </location>
</feature>
<dbReference type="GO" id="GO:0005576">
    <property type="term" value="C:extracellular region"/>
    <property type="evidence" value="ECO:0007669"/>
    <property type="project" value="InterPro"/>
</dbReference>
<keyword evidence="3" id="KW-1185">Reference proteome</keyword>
<keyword evidence="1" id="KW-0732">Signal</keyword>
<reference evidence="2 3" key="1">
    <citation type="journal article" date="2017" name="Nat. Ecol. Evol.">
        <title>Scallop genome provides insights into evolution of bilaterian karyotype and development.</title>
        <authorList>
            <person name="Wang S."/>
            <person name="Zhang J."/>
            <person name="Jiao W."/>
            <person name="Li J."/>
            <person name="Xun X."/>
            <person name="Sun Y."/>
            <person name="Guo X."/>
            <person name="Huan P."/>
            <person name="Dong B."/>
            <person name="Zhang L."/>
            <person name="Hu X."/>
            <person name="Sun X."/>
            <person name="Wang J."/>
            <person name="Zhao C."/>
            <person name="Wang Y."/>
            <person name="Wang D."/>
            <person name="Huang X."/>
            <person name="Wang R."/>
            <person name="Lv J."/>
            <person name="Li Y."/>
            <person name="Zhang Z."/>
            <person name="Liu B."/>
            <person name="Lu W."/>
            <person name="Hui Y."/>
            <person name="Liang J."/>
            <person name="Zhou Z."/>
            <person name="Hou R."/>
            <person name="Li X."/>
            <person name="Liu Y."/>
            <person name="Li H."/>
            <person name="Ning X."/>
            <person name="Lin Y."/>
            <person name="Zhao L."/>
            <person name="Xing Q."/>
            <person name="Dou J."/>
            <person name="Li Y."/>
            <person name="Mao J."/>
            <person name="Guo H."/>
            <person name="Dou H."/>
            <person name="Li T."/>
            <person name="Mu C."/>
            <person name="Jiang W."/>
            <person name="Fu Q."/>
            <person name="Fu X."/>
            <person name="Miao Y."/>
            <person name="Liu J."/>
            <person name="Yu Q."/>
            <person name="Li R."/>
            <person name="Liao H."/>
            <person name="Li X."/>
            <person name="Kong Y."/>
            <person name="Jiang Z."/>
            <person name="Chourrout D."/>
            <person name="Li R."/>
            <person name="Bao Z."/>
        </authorList>
    </citation>
    <scope>NUCLEOTIDE SEQUENCE [LARGE SCALE GENOMIC DNA]</scope>
    <source>
        <strain evidence="2 3">PY_sf001</strain>
    </source>
</reference>
<protein>
    <recommendedName>
        <fullName evidence="4">Mammalian ependymin-related protein 1</fullName>
    </recommendedName>
</protein>
<dbReference type="PANTHER" id="PTHR10697:SF13">
    <property type="entry name" value="RICIN B LECTIN DOMAIN-CONTAINING PROTEIN"/>
    <property type="match status" value="1"/>
</dbReference>
<accession>A0A210Q1L5</accession>
<dbReference type="AlphaFoldDB" id="A0A210Q1L5"/>
<evidence type="ECO:0008006" key="4">
    <source>
        <dbReference type="Google" id="ProtNLM"/>
    </source>
</evidence>
<sequence>MNAVSSLLAFCLVVVLCESCCVPDQWEAIEGIVTGIDERGRGNLETGSIAFAYDALSERIAAGYRVYYDDKERSGKVIMDFGREKQYIISRGVCVIAELKKPFQKSCIPGDAKPYTYTLGVGDDILTVKSYQVKYEEIMASISVTNDCVPVSEILTGQIKGVSFVETIGYTNVTVGIANEGVFTPPPICMGGRARHMIYGKLRDPIMDLRKHAILGM</sequence>
<dbReference type="GO" id="GO:0007160">
    <property type="term" value="P:cell-matrix adhesion"/>
    <property type="evidence" value="ECO:0007669"/>
    <property type="project" value="InterPro"/>
</dbReference>
<gene>
    <name evidence="2" type="ORF">KP79_PYT04862</name>
</gene>
<feature type="chain" id="PRO_5012916661" description="Mammalian ependymin-related protein 1" evidence="1">
    <location>
        <begin position="20"/>
        <end position="217"/>
    </location>
</feature>
<dbReference type="EMBL" id="NEDP02005240">
    <property type="protein sequence ID" value="OWF42644.1"/>
    <property type="molecule type" value="Genomic_DNA"/>
</dbReference>
<dbReference type="Proteomes" id="UP000242188">
    <property type="component" value="Unassembled WGS sequence"/>
</dbReference>
<evidence type="ECO:0000256" key="1">
    <source>
        <dbReference type="SAM" id="SignalP"/>
    </source>
</evidence>
<dbReference type="OrthoDB" id="10001248at2759"/>
<dbReference type="Pfam" id="PF00811">
    <property type="entry name" value="Ependymin"/>
    <property type="match status" value="1"/>
</dbReference>
<dbReference type="GO" id="GO:0005509">
    <property type="term" value="F:calcium ion binding"/>
    <property type="evidence" value="ECO:0007669"/>
    <property type="project" value="InterPro"/>
</dbReference>
<dbReference type="PANTHER" id="PTHR10697">
    <property type="entry name" value="MAMMALIAN EPENDYMIN-RELATED PROTEIN 1"/>
    <property type="match status" value="1"/>
</dbReference>
<evidence type="ECO:0000313" key="2">
    <source>
        <dbReference type="EMBL" id="OWF42644.1"/>
    </source>
</evidence>
<comment type="caution">
    <text evidence="2">The sequence shown here is derived from an EMBL/GenBank/DDBJ whole genome shotgun (WGS) entry which is preliminary data.</text>
</comment>
<dbReference type="InterPro" id="IPR001299">
    <property type="entry name" value="Ependymin"/>
</dbReference>
<evidence type="ECO:0000313" key="3">
    <source>
        <dbReference type="Proteomes" id="UP000242188"/>
    </source>
</evidence>